<reference evidence="1 2" key="1">
    <citation type="journal article" date="2021" name="Elife">
        <title>Chloroplast acquisition without the gene transfer in kleptoplastic sea slugs, Plakobranchus ocellatus.</title>
        <authorList>
            <person name="Maeda T."/>
            <person name="Takahashi S."/>
            <person name="Yoshida T."/>
            <person name="Shimamura S."/>
            <person name="Takaki Y."/>
            <person name="Nagai Y."/>
            <person name="Toyoda A."/>
            <person name="Suzuki Y."/>
            <person name="Arimoto A."/>
            <person name="Ishii H."/>
            <person name="Satoh N."/>
            <person name="Nishiyama T."/>
            <person name="Hasebe M."/>
            <person name="Maruyama T."/>
            <person name="Minagawa J."/>
            <person name="Obokata J."/>
            <person name="Shigenobu S."/>
        </authorList>
    </citation>
    <scope>NUCLEOTIDE SEQUENCE [LARGE SCALE GENOMIC DNA]</scope>
</reference>
<comment type="caution">
    <text evidence="1">The sequence shown here is derived from an EMBL/GenBank/DDBJ whole genome shotgun (WGS) entry which is preliminary data.</text>
</comment>
<sequence>MLCALHVYNARSSACILLRVARRVRQMASDKNFSDAAPSPRLEAANRLDKDKEHHHLGDGSYIMVMFPVGDGEGGRGISGRISRIGTRAKQKKLELSVISI</sequence>
<protein>
    <submittedName>
        <fullName evidence="1">Uncharacterized protein</fullName>
    </submittedName>
</protein>
<dbReference type="Proteomes" id="UP000762676">
    <property type="component" value="Unassembled WGS sequence"/>
</dbReference>
<name>A0AAV4FYN6_9GAST</name>
<dbReference type="EMBL" id="BMAT01008110">
    <property type="protein sequence ID" value="GFR78219.1"/>
    <property type="molecule type" value="Genomic_DNA"/>
</dbReference>
<accession>A0AAV4FYN6</accession>
<keyword evidence="2" id="KW-1185">Reference proteome</keyword>
<organism evidence="1 2">
    <name type="scientific">Elysia marginata</name>
    <dbReference type="NCBI Taxonomy" id="1093978"/>
    <lineage>
        <taxon>Eukaryota</taxon>
        <taxon>Metazoa</taxon>
        <taxon>Spiralia</taxon>
        <taxon>Lophotrochozoa</taxon>
        <taxon>Mollusca</taxon>
        <taxon>Gastropoda</taxon>
        <taxon>Heterobranchia</taxon>
        <taxon>Euthyneura</taxon>
        <taxon>Panpulmonata</taxon>
        <taxon>Sacoglossa</taxon>
        <taxon>Placobranchoidea</taxon>
        <taxon>Plakobranchidae</taxon>
        <taxon>Elysia</taxon>
    </lineage>
</organism>
<proteinExistence type="predicted"/>
<dbReference type="AlphaFoldDB" id="A0AAV4FYN6"/>
<evidence type="ECO:0000313" key="2">
    <source>
        <dbReference type="Proteomes" id="UP000762676"/>
    </source>
</evidence>
<evidence type="ECO:0000313" key="1">
    <source>
        <dbReference type="EMBL" id="GFR78219.1"/>
    </source>
</evidence>
<gene>
    <name evidence="1" type="ORF">ElyMa_003989500</name>
</gene>